<dbReference type="Gene3D" id="3.40.30.10">
    <property type="entry name" value="Glutaredoxin"/>
    <property type="match status" value="1"/>
</dbReference>
<dbReference type="PANTHER" id="PTHR42852:SF17">
    <property type="entry name" value="THIOREDOXIN-LIKE PROTEIN HI_1115"/>
    <property type="match status" value="1"/>
</dbReference>
<keyword evidence="2" id="KW-0732">Signal</keyword>
<dbReference type="AlphaFoldDB" id="A0A364Y8W2"/>
<dbReference type="GO" id="GO:0016491">
    <property type="term" value="F:oxidoreductase activity"/>
    <property type="evidence" value="ECO:0007669"/>
    <property type="project" value="InterPro"/>
</dbReference>
<dbReference type="InterPro" id="IPR000866">
    <property type="entry name" value="AhpC/TSA"/>
</dbReference>
<dbReference type="CDD" id="cd02966">
    <property type="entry name" value="TlpA_like_family"/>
    <property type="match status" value="1"/>
</dbReference>
<keyword evidence="5" id="KW-1185">Reference proteome</keyword>
<feature type="signal peptide" evidence="2">
    <location>
        <begin position="1"/>
        <end position="19"/>
    </location>
</feature>
<feature type="chain" id="PRO_5016628147" evidence="2">
    <location>
        <begin position="20"/>
        <end position="157"/>
    </location>
</feature>
<protein>
    <submittedName>
        <fullName evidence="4">TlpA family protein disulfide reductase</fullName>
    </submittedName>
</protein>
<evidence type="ECO:0000313" key="4">
    <source>
        <dbReference type="EMBL" id="RAW03544.1"/>
    </source>
</evidence>
<dbReference type="InterPro" id="IPR013766">
    <property type="entry name" value="Thioredoxin_domain"/>
</dbReference>
<proteinExistence type="predicted"/>
<dbReference type="InterPro" id="IPR036249">
    <property type="entry name" value="Thioredoxin-like_sf"/>
</dbReference>
<dbReference type="PANTHER" id="PTHR42852">
    <property type="entry name" value="THIOL:DISULFIDE INTERCHANGE PROTEIN DSBE"/>
    <property type="match status" value="1"/>
</dbReference>
<organism evidence="4 5">
    <name type="scientific">Pseudochryseolinea flava</name>
    <dbReference type="NCBI Taxonomy" id="2059302"/>
    <lineage>
        <taxon>Bacteria</taxon>
        <taxon>Pseudomonadati</taxon>
        <taxon>Bacteroidota</taxon>
        <taxon>Cytophagia</taxon>
        <taxon>Cytophagales</taxon>
        <taxon>Fulvivirgaceae</taxon>
        <taxon>Pseudochryseolinea</taxon>
    </lineage>
</organism>
<dbReference type="PROSITE" id="PS51352">
    <property type="entry name" value="THIOREDOXIN_2"/>
    <property type="match status" value="1"/>
</dbReference>
<dbReference type="Proteomes" id="UP000251889">
    <property type="component" value="Unassembled WGS sequence"/>
</dbReference>
<gene>
    <name evidence="4" type="ORF">DQQ10_03510</name>
</gene>
<comment type="caution">
    <text evidence="4">The sequence shown here is derived from an EMBL/GenBank/DDBJ whole genome shotgun (WGS) entry which is preliminary data.</text>
</comment>
<evidence type="ECO:0000259" key="3">
    <source>
        <dbReference type="PROSITE" id="PS51352"/>
    </source>
</evidence>
<name>A0A364Y8W2_9BACT</name>
<dbReference type="EMBL" id="QMFY01000001">
    <property type="protein sequence ID" value="RAW03544.1"/>
    <property type="molecule type" value="Genomic_DNA"/>
</dbReference>
<evidence type="ECO:0000256" key="1">
    <source>
        <dbReference type="ARBA" id="ARBA00023284"/>
    </source>
</evidence>
<dbReference type="OrthoDB" id="6399635at2"/>
<keyword evidence="1" id="KW-0676">Redox-active center</keyword>
<accession>A0A364Y8W2</accession>
<reference evidence="4 5" key="1">
    <citation type="submission" date="2018-06" db="EMBL/GenBank/DDBJ databases">
        <title>Chryseolinea flavus sp. nov., a member of the phylum Bacteroidetes isolated from soil.</title>
        <authorList>
            <person name="Li Y."/>
            <person name="Wang J."/>
        </authorList>
    </citation>
    <scope>NUCLEOTIDE SEQUENCE [LARGE SCALE GENOMIC DNA]</scope>
    <source>
        <strain evidence="4 5">SDU1-6</strain>
    </source>
</reference>
<dbReference type="InterPro" id="IPR050553">
    <property type="entry name" value="Thioredoxin_ResA/DsbE_sf"/>
</dbReference>
<feature type="domain" description="Thioredoxin" evidence="3">
    <location>
        <begin position="8"/>
        <end position="157"/>
    </location>
</feature>
<dbReference type="SUPFAM" id="SSF52833">
    <property type="entry name" value="Thioredoxin-like"/>
    <property type="match status" value="1"/>
</dbReference>
<dbReference type="Pfam" id="PF00578">
    <property type="entry name" value="AhpC-TSA"/>
    <property type="match status" value="1"/>
</dbReference>
<sequence length="157" mass="17763">MMKFLTLLPIILLASLASAQTTIVKFDHLEKLLADRTRDKIQIVNFWATWCAPCVKELPIFEQYQQANAGNAHVILISLDYADKVDKVNAFVKKKNLKCEVLLLDETDGNSWIDKVEPSWGGAIPATIIINPKTGRRKFVEKELKEGDLELLVNELL</sequence>
<evidence type="ECO:0000256" key="2">
    <source>
        <dbReference type="SAM" id="SignalP"/>
    </source>
</evidence>
<dbReference type="GO" id="GO:0016209">
    <property type="term" value="F:antioxidant activity"/>
    <property type="evidence" value="ECO:0007669"/>
    <property type="project" value="InterPro"/>
</dbReference>
<dbReference type="InterPro" id="IPR017937">
    <property type="entry name" value="Thioredoxin_CS"/>
</dbReference>
<dbReference type="PROSITE" id="PS00194">
    <property type="entry name" value="THIOREDOXIN_1"/>
    <property type="match status" value="1"/>
</dbReference>
<evidence type="ECO:0000313" key="5">
    <source>
        <dbReference type="Proteomes" id="UP000251889"/>
    </source>
</evidence>